<comment type="similarity">
    <text evidence="3">Belongs to the krueppel C2H2-type zinc-finger protein family.</text>
</comment>
<keyword evidence="8" id="KW-0805">Transcription regulation</keyword>
<feature type="region of interest" description="Disordered" evidence="13">
    <location>
        <begin position="1"/>
        <end position="42"/>
    </location>
</feature>
<keyword evidence="10" id="KW-0804">Transcription</keyword>
<dbReference type="GeneTree" id="ENSGT01050000247436"/>
<evidence type="ECO:0000256" key="4">
    <source>
        <dbReference type="ARBA" id="ARBA00022723"/>
    </source>
</evidence>
<dbReference type="PANTHER" id="PTHR23235:SF152">
    <property type="entry name" value="SI:DKEY-210J14.3"/>
    <property type="match status" value="1"/>
</dbReference>
<dbReference type="PROSITE" id="PS50157">
    <property type="entry name" value="ZINC_FINGER_C2H2_2"/>
    <property type="match status" value="2"/>
</dbReference>
<evidence type="ECO:0000313" key="15">
    <source>
        <dbReference type="Ensembl" id="ENSTMTP00000015576.1"/>
    </source>
</evidence>
<dbReference type="InterPro" id="IPR013087">
    <property type="entry name" value="Znf_C2H2_type"/>
</dbReference>
<keyword evidence="9" id="KW-0238">DNA-binding</keyword>
<keyword evidence="11" id="KW-0539">Nucleus</keyword>
<evidence type="ECO:0000313" key="16">
    <source>
        <dbReference type="Proteomes" id="UP000472274"/>
    </source>
</evidence>
<evidence type="ECO:0000256" key="10">
    <source>
        <dbReference type="ARBA" id="ARBA00023163"/>
    </source>
</evidence>
<comment type="function">
    <text evidence="1">May be involved in transcriptional regulation.</text>
</comment>
<evidence type="ECO:0000256" key="12">
    <source>
        <dbReference type="PROSITE-ProRule" id="PRU00042"/>
    </source>
</evidence>
<evidence type="ECO:0000259" key="14">
    <source>
        <dbReference type="PROSITE" id="PS50157"/>
    </source>
</evidence>
<evidence type="ECO:0000256" key="11">
    <source>
        <dbReference type="ARBA" id="ARBA00023242"/>
    </source>
</evidence>
<feature type="domain" description="C2H2-type" evidence="14">
    <location>
        <begin position="71"/>
        <end position="96"/>
    </location>
</feature>
<keyword evidence="4" id="KW-0479">Metal-binding</keyword>
<reference evidence="15" key="2">
    <citation type="submission" date="2025-09" db="UniProtKB">
        <authorList>
            <consortium name="Ensembl"/>
        </authorList>
    </citation>
    <scope>IDENTIFICATION</scope>
</reference>
<keyword evidence="5" id="KW-0677">Repeat</keyword>
<evidence type="ECO:0000256" key="13">
    <source>
        <dbReference type="SAM" id="MobiDB-lite"/>
    </source>
</evidence>
<evidence type="ECO:0000256" key="5">
    <source>
        <dbReference type="ARBA" id="ARBA00022737"/>
    </source>
</evidence>
<dbReference type="PROSITE" id="PS00028">
    <property type="entry name" value="ZINC_FINGER_C2H2_1"/>
    <property type="match status" value="1"/>
</dbReference>
<dbReference type="InterPro" id="IPR036236">
    <property type="entry name" value="Znf_C2H2_sf"/>
</dbReference>
<dbReference type="AlphaFoldDB" id="A0A674J197"/>
<keyword evidence="6 12" id="KW-0863">Zinc-finger</keyword>
<evidence type="ECO:0000256" key="8">
    <source>
        <dbReference type="ARBA" id="ARBA00023015"/>
    </source>
</evidence>
<evidence type="ECO:0000256" key="2">
    <source>
        <dbReference type="ARBA" id="ARBA00004123"/>
    </source>
</evidence>
<reference evidence="15" key="1">
    <citation type="submission" date="2025-08" db="UniProtKB">
        <authorList>
            <consortium name="Ensembl"/>
        </authorList>
    </citation>
    <scope>IDENTIFICATION</scope>
</reference>
<evidence type="ECO:0000256" key="9">
    <source>
        <dbReference type="ARBA" id="ARBA00023125"/>
    </source>
</evidence>
<sequence>LTSTTPLGAGRPRGDISQQSLCGAGENPTERDLLDPPASQRPGACADCGKTFSLSSNLLRHRRAHLGQKPYRCVECGKAFAQSQHLLAHQRDVKMGVAGSP</sequence>
<dbReference type="PANTHER" id="PTHR23235">
    <property type="entry name" value="KRUEPPEL-LIKE TRANSCRIPTION FACTOR"/>
    <property type="match status" value="1"/>
</dbReference>
<name>A0A674J197_9SAUR</name>
<accession>A0A674J197</accession>
<dbReference type="FunFam" id="3.30.160.60:FF:000250">
    <property type="entry name" value="zinc finger protein 197 isoform X1"/>
    <property type="match status" value="1"/>
</dbReference>
<organism evidence="15 16">
    <name type="scientific">Terrapene triunguis</name>
    <name type="common">Three-toed box turtle</name>
    <dbReference type="NCBI Taxonomy" id="2587831"/>
    <lineage>
        <taxon>Eukaryota</taxon>
        <taxon>Metazoa</taxon>
        <taxon>Chordata</taxon>
        <taxon>Craniata</taxon>
        <taxon>Vertebrata</taxon>
        <taxon>Euteleostomi</taxon>
        <taxon>Archelosauria</taxon>
        <taxon>Testudinata</taxon>
        <taxon>Testudines</taxon>
        <taxon>Cryptodira</taxon>
        <taxon>Durocryptodira</taxon>
        <taxon>Testudinoidea</taxon>
        <taxon>Emydidae</taxon>
        <taxon>Terrapene</taxon>
    </lineage>
</organism>
<evidence type="ECO:0000256" key="1">
    <source>
        <dbReference type="ARBA" id="ARBA00003767"/>
    </source>
</evidence>
<dbReference type="Proteomes" id="UP000472274">
    <property type="component" value="Unplaced"/>
</dbReference>
<evidence type="ECO:0000256" key="6">
    <source>
        <dbReference type="ARBA" id="ARBA00022771"/>
    </source>
</evidence>
<evidence type="ECO:0000256" key="3">
    <source>
        <dbReference type="ARBA" id="ARBA00006991"/>
    </source>
</evidence>
<protein>
    <recommendedName>
        <fullName evidence="14">C2H2-type domain-containing protein</fullName>
    </recommendedName>
</protein>
<feature type="domain" description="C2H2-type" evidence="14">
    <location>
        <begin position="43"/>
        <end position="70"/>
    </location>
</feature>
<dbReference type="SUPFAM" id="SSF57667">
    <property type="entry name" value="beta-beta-alpha zinc fingers"/>
    <property type="match status" value="1"/>
</dbReference>
<keyword evidence="16" id="KW-1185">Reference proteome</keyword>
<evidence type="ECO:0000256" key="7">
    <source>
        <dbReference type="ARBA" id="ARBA00022833"/>
    </source>
</evidence>
<dbReference type="GO" id="GO:0000981">
    <property type="term" value="F:DNA-binding transcription factor activity, RNA polymerase II-specific"/>
    <property type="evidence" value="ECO:0007669"/>
    <property type="project" value="TreeGrafter"/>
</dbReference>
<dbReference type="GO" id="GO:0008270">
    <property type="term" value="F:zinc ion binding"/>
    <property type="evidence" value="ECO:0007669"/>
    <property type="project" value="UniProtKB-KW"/>
</dbReference>
<keyword evidence="7" id="KW-0862">Zinc</keyword>
<dbReference type="Pfam" id="PF00096">
    <property type="entry name" value="zf-C2H2"/>
    <property type="match status" value="2"/>
</dbReference>
<dbReference type="Gene3D" id="3.30.160.60">
    <property type="entry name" value="Classic Zinc Finger"/>
    <property type="match status" value="2"/>
</dbReference>
<dbReference type="GO" id="GO:0005634">
    <property type="term" value="C:nucleus"/>
    <property type="evidence" value="ECO:0007669"/>
    <property type="project" value="UniProtKB-SubCell"/>
</dbReference>
<proteinExistence type="inferred from homology"/>
<comment type="subcellular location">
    <subcellularLocation>
        <location evidence="2">Nucleus</location>
    </subcellularLocation>
</comment>
<dbReference type="InParanoid" id="A0A674J197"/>
<dbReference type="FunFam" id="3.30.160.60:FF:000414">
    <property type="entry name" value="Zinc finger protein 398"/>
    <property type="match status" value="1"/>
</dbReference>
<dbReference type="SMART" id="SM00355">
    <property type="entry name" value="ZnF_C2H2"/>
    <property type="match status" value="2"/>
</dbReference>
<dbReference type="Ensembl" id="ENSTMTT00000016131.1">
    <property type="protein sequence ID" value="ENSTMTP00000015576.1"/>
    <property type="gene ID" value="ENSTMTG00000011404.1"/>
</dbReference>
<dbReference type="GO" id="GO:0000978">
    <property type="term" value="F:RNA polymerase II cis-regulatory region sequence-specific DNA binding"/>
    <property type="evidence" value="ECO:0007669"/>
    <property type="project" value="TreeGrafter"/>
</dbReference>